<reference evidence="4" key="1">
    <citation type="submission" date="2017-02" db="UniProtKB">
        <authorList>
            <consortium name="WormBaseParasite"/>
        </authorList>
    </citation>
    <scope>IDENTIFICATION</scope>
</reference>
<accession>A0A0M3JY60</accession>
<dbReference type="SUPFAM" id="SSF52833">
    <property type="entry name" value="Thioredoxin-like"/>
    <property type="match status" value="1"/>
</dbReference>
<organism evidence="4">
    <name type="scientific">Anisakis simplex</name>
    <name type="common">Herring worm</name>
    <dbReference type="NCBI Taxonomy" id="6269"/>
    <lineage>
        <taxon>Eukaryota</taxon>
        <taxon>Metazoa</taxon>
        <taxon>Ecdysozoa</taxon>
        <taxon>Nematoda</taxon>
        <taxon>Chromadorea</taxon>
        <taxon>Rhabditida</taxon>
        <taxon>Spirurina</taxon>
        <taxon>Ascaridomorpha</taxon>
        <taxon>Ascaridoidea</taxon>
        <taxon>Anisakidae</taxon>
        <taxon>Anisakis</taxon>
        <taxon>Anisakis simplex complex</taxon>
    </lineage>
</organism>
<dbReference type="PROSITE" id="PS51352">
    <property type="entry name" value="THIOREDOXIN_2"/>
    <property type="match status" value="1"/>
</dbReference>
<dbReference type="WBParaSite" id="ASIM_0001336001-mRNA-1">
    <property type="protein sequence ID" value="ASIM_0001336001-mRNA-1"/>
    <property type="gene ID" value="ASIM_0001336001"/>
</dbReference>
<protein>
    <submittedName>
        <fullName evidence="4">Nucleoredoxin-like protein 2 (inferred by orthology to a human protein)</fullName>
    </submittedName>
</protein>
<feature type="domain" description="Thioredoxin" evidence="1">
    <location>
        <begin position="1"/>
        <end position="151"/>
    </location>
</feature>
<evidence type="ECO:0000313" key="3">
    <source>
        <dbReference type="Proteomes" id="UP000267096"/>
    </source>
</evidence>
<evidence type="ECO:0000313" key="4">
    <source>
        <dbReference type="WBParaSite" id="ASIM_0001336001-mRNA-1"/>
    </source>
</evidence>
<dbReference type="CDD" id="cd02964">
    <property type="entry name" value="TryX_like_family"/>
    <property type="match status" value="1"/>
</dbReference>
<dbReference type="InterPro" id="IPR036249">
    <property type="entry name" value="Thioredoxin-like_sf"/>
</dbReference>
<dbReference type="PANTHER" id="PTHR46762:SF1">
    <property type="entry name" value="NUCLEOREDOXIN-LIKE PROTEIN 2"/>
    <property type="match status" value="1"/>
</dbReference>
<dbReference type="Pfam" id="PF13905">
    <property type="entry name" value="Thioredoxin_8"/>
    <property type="match status" value="1"/>
</dbReference>
<evidence type="ECO:0000313" key="2">
    <source>
        <dbReference type="EMBL" id="VDK48155.1"/>
    </source>
</evidence>
<evidence type="ECO:0000259" key="1">
    <source>
        <dbReference type="PROSITE" id="PS51352"/>
    </source>
</evidence>
<dbReference type="InterPro" id="IPR029519">
    <property type="entry name" value="RdCVF2"/>
</dbReference>
<reference evidence="2 3" key="2">
    <citation type="submission" date="2018-11" db="EMBL/GenBank/DDBJ databases">
        <authorList>
            <consortium name="Pathogen Informatics"/>
        </authorList>
    </citation>
    <scope>NUCLEOTIDE SEQUENCE [LARGE SCALE GENOMIC DNA]</scope>
</reference>
<sequence length="156" mass="18260">MSEVLSGCELRTQNGDVVTADDALKEKIVGLYFSAHWCFWCRRFTPTLKEFYEEVGNEEMEIIFVTADRNEKAMMDYYNDSHAKWLYIPFGNSHIDMLWKKYGVRTMPTLIIIKPDGSVITRNGVSNVKRRKPTETLRQWKYGEVVEESKKKCSIM</sequence>
<name>A0A0M3JY60_ANISI</name>
<dbReference type="Gene3D" id="3.40.30.10">
    <property type="entry name" value="Glutaredoxin"/>
    <property type="match status" value="1"/>
</dbReference>
<dbReference type="AlphaFoldDB" id="A0A0M3JY60"/>
<gene>
    <name evidence="2" type="ORF">ASIM_LOCUS12788</name>
</gene>
<dbReference type="GO" id="GO:0045494">
    <property type="term" value="P:photoreceptor cell maintenance"/>
    <property type="evidence" value="ECO:0007669"/>
    <property type="project" value="InterPro"/>
</dbReference>
<dbReference type="InterPro" id="IPR012336">
    <property type="entry name" value="Thioredoxin-like_fold"/>
</dbReference>
<dbReference type="Proteomes" id="UP000267096">
    <property type="component" value="Unassembled WGS sequence"/>
</dbReference>
<dbReference type="PANTHER" id="PTHR46762">
    <property type="entry name" value="NUCLEOREDOXIN-LIKE PROTEIN 2"/>
    <property type="match status" value="1"/>
</dbReference>
<keyword evidence="3" id="KW-1185">Reference proteome</keyword>
<dbReference type="EMBL" id="UYRR01031250">
    <property type="protein sequence ID" value="VDK48155.1"/>
    <property type="molecule type" value="Genomic_DNA"/>
</dbReference>
<dbReference type="GO" id="GO:0007600">
    <property type="term" value="P:sensory perception"/>
    <property type="evidence" value="ECO:0007669"/>
    <property type="project" value="InterPro"/>
</dbReference>
<dbReference type="OrthoDB" id="189920at2759"/>
<dbReference type="InterPro" id="IPR013766">
    <property type="entry name" value="Thioredoxin_domain"/>
</dbReference>
<proteinExistence type="predicted"/>